<dbReference type="AlphaFoldDB" id="A0A0M3IRF8"/>
<proteinExistence type="predicted"/>
<name>A0A0M3IRF8_ASCLU</name>
<keyword evidence="1" id="KW-0472">Membrane</keyword>
<dbReference type="Proteomes" id="UP000036681">
    <property type="component" value="Unplaced"/>
</dbReference>
<organism evidence="2 3">
    <name type="scientific">Ascaris lumbricoides</name>
    <name type="common">Giant roundworm</name>
    <dbReference type="NCBI Taxonomy" id="6252"/>
    <lineage>
        <taxon>Eukaryota</taxon>
        <taxon>Metazoa</taxon>
        <taxon>Ecdysozoa</taxon>
        <taxon>Nematoda</taxon>
        <taxon>Chromadorea</taxon>
        <taxon>Rhabditida</taxon>
        <taxon>Spirurina</taxon>
        <taxon>Ascaridomorpha</taxon>
        <taxon>Ascaridoidea</taxon>
        <taxon>Ascarididae</taxon>
        <taxon>Ascaris</taxon>
    </lineage>
</organism>
<protein>
    <submittedName>
        <fullName evidence="3">Secreted protein</fullName>
    </submittedName>
</protein>
<evidence type="ECO:0000313" key="2">
    <source>
        <dbReference type="Proteomes" id="UP000036681"/>
    </source>
</evidence>
<accession>A0A0M3IRF8</accession>
<dbReference type="WBParaSite" id="ALUE_0002133601-mRNA-1">
    <property type="protein sequence ID" value="ALUE_0002133601-mRNA-1"/>
    <property type="gene ID" value="ALUE_0002133601"/>
</dbReference>
<keyword evidence="1" id="KW-1133">Transmembrane helix</keyword>
<keyword evidence="2" id="KW-1185">Reference proteome</keyword>
<feature type="transmembrane region" description="Helical" evidence="1">
    <location>
        <begin position="44"/>
        <end position="65"/>
    </location>
</feature>
<evidence type="ECO:0000313" key="3">
    <source>
        <dbReference type="WBParaSite" id="ALUE_0002133601-mRNA-1"/>
    </source>
</evidence>
<evidence type="ECO:0000256" key="1">
    <source>
        <dbReference type="SAM" id="Phobius"/>
    </source>
</evidence>
<sequence>MFLFIRTLFAFQLFTHRRNGKFGILQMSDQLESTPVAAYEAGDLHGGVTVCFFFFSYLALNLFLFTTSR</sequence>
<keyword evidence="1" id="KW-0812">Transmembrane</keyword>
<reference evidence="3" key="1">
    <citation type="submission" date="2017-02" db="UniProtKB">
        <authorList>
            <consortium name="WormBaseParasite"/>
        </authorList>
    </citation>
    <scope>IDENTIFICATION</scope>
</reference>